<reference evidence="1" key="1">
    <citation type="journal article" date="2015" name="Proc. Natl. Acad. Sci. U.S.A.">
        <title>Networks of energetic and metabolic interactions define dynamics in microbial communities.</title>
        <authorList>
            <person name="Embree M."/>
            <person name="Liu J.K."/>
            <person name="Al-Bassam M.M."/>
            <person name="Zengler K."/>
        </authorList>
    </citation>
    <scope>NUCLEOTIDE SEQUENCE</scope>
</reference>
<proteinExistence type="predicted"/>
<evidence type="ECO:0000313" key="1">
    <source>
        <dbReference type="EMBL" id="KUG20723.1"/>
    </source>
</evidence>
<name>A0A0W8FK83_9ZZZZ</name>
<gene>
    <name evidence="1" type="ORF">ASZ90_009523</name>
</gene>
<protein>
    <submittedName>
        <fullName evidence="1">Uncharacterized protein</fullName>
    </submittedName>
</protein>
<dbReference type="AlphaFoldDB" id="A0A0W8FK83"/>
<organism evidence="1">
    <name type="scientific">hydrocarbon metagenome</name>
    <dbReference type="NCBI Taxonomy" id="938273"/>
    <lineage>
        <taxon>unclassified sequences</taxon>
        <taxon>metagenomes</taxon>
        <taxon>ecological metagenomes</taxon>
    </lineage>
</organism>
<dbReference type="EMBL" id="LNQE01001148">
    <property type="protein sequence ID" value="KUG20723.1"/>
    <property type="molecule type" value="Genomic_DNA"/>
</dbReference>
<comment type="caution">
    <text evidence="1">The sequence shown here is derived from an EMBL/GenBank/DDBJ whole genome shotgun (WGS) entry which is preliminary data.</text>
</comment>
<accession>A0A0W8FK83</accession>
<sequence>MVSSITHLRSGACAPAASCGFMQKPCKRALPATVAAGGFLPVRRRNALVHIPT</sequence>